<proteinExistence type="predicted"/>
<sequence>MKDGVAVLTSSLTKAFQIAAVDVEIDVSSNLADSGVLSAAYIREINKEGTLFTSPLLI</sequence>
<accession>A0A7Y0DRH7</accession>
<dbReference type="EMBL" id="JABBMT010000001">
    <property type="protein sequence ID" value="NMM39391.1"/>
    <property type="molecule type" value="Genomic_DNA"/>
</dbReference>
<organism evidence="1 2">
    <name type="scientific">Pseudoalteromonas arctica</name>
    <dbReference type="NCBI Taxonomy" id="394751"/>
    <lineage>
        <taxon>Bacteria</taxon>
        <taxon>Pseudomonadati</taxon>
        <taxon>Pseudomonadota</taxon>
        <taxon>Gammaproteobacteria</taxon>
        <taxon>Alteromonadales</taxon>
        <taxon>Pseudoalteromonadaceae</taxon>
        <taxon>Pseudoalteromonas</taxon>
    </lineage>
</organism>
<dbReference type="Proteomes" id="UP000570493">
    <property type="component" value="Unassembled WGS sequence"/>
</dbReference>
<gene>
    <name evidence="1" type="ORF">HHO47_00665</name>
</gene>
<reference evidence="1" key="1">
    <citation type="submission" date="2020-04" db="EMBL/GenBank/DDBJ databases">
        <title>Genome Sequencing for Pseudoaltermonas arctica.</title>
        <authorList>
            <person name="Elkins N.S."/>
        </authorList>
    </citation>
    <scope>NUCLEOTIDE SEQUENCE [LARGE SCALE GENOMIC DNA]</scope>
    <source>
        <strain evidence="1">NEC-BIFX-2020_0012</strain>
    </source>
</reference>
<evidence type="ECO:0000313" key="1">
    <source>
        <dbReference type="EMBL" id="NMM39391.1"/>
    </source>
</evidence>
<name>A0A7Y0DRH7_9GAMM</name>
<evidence type="ECO:0000313" key="2">
    <source>
        <dbReference type="Proteomes" id="UP000570493"/>
    </source>
</evidence>
<dbReference type="RefSeq" id="WP_169017910.1">
    <property type="nucleotide sequence ID" value="NZ_JABBMT010000001.1"/>
</dbReference>
<comment type="caution">
    <text evidence="1">The sequence shown here is derived from an EMBL/GenBank/DDBJ whole genome shotgun (WGS) entry which is preliminary data.</text>
</comment>
<dbReference type="AlphaFoldDB" id="A0A7Y0DRH7"/>
<keyword evidence="2" id="KW-1185">Reference proteome</keyword>
<protein>
    <submittedName>
        <fullName evidence="1">Uncharacterized protein</fullName>
    </submittedName>
</protein>